<dbReference type="EMBL" id="UZAH01031889">
    <property type="protein sequence ID" value="VDP18423.1"/>
    <property type="molecule type" value="Genomic_DNA"/>
</dbReference>
<evidence type="ECO:0000313" key="2">
    <source>
        <dbReference type="Proteomes" id="UP000050761"/>
    </source>
</evidence>
<protein>
    <submittedName>
        <fullName evidence="3">Reverse transcriptase</fullName>
    </submittedName>
</protein>
<accession>A0A3P8F8K8</accession>
<sequence>MGKAVSLRSRTGLVQTAPSGTQYTVLHKILQGDMCTVCKDKGVITLGIETTEETSVTLIKRIPVSANVNRVVNHHALVRIAAWMESGDSDGLRGLALWPCAKTPVPTDAGYEALRLIDWDTEITVYNEDVPDLEKPITEEELLSHLVPPEAQKNLGSILTWIIASKITWRVQGHHLGARDPKATDGSG</sequence>
<dbReference type="WBParaSite" id="HPBE_0002013601-mRNA-1">
    <property type="protein sequence ID" value="HPBE_0002013601-mRNA-1"/>
    <property type="gene ID" value="HPBE_0002013601"/>
</dbReference>
<dbReference type="Proteomes" id="UP000050761">
    <property type="component" value="Unassembled WGS sequence"/>
</dbReference>
<organism evidence="2 3">
    <name type="scientific">Heligmosomoides polygyrus</name>
    <name type="common">Parasitic roundworm</name>
    <dbReference type="NCBI Taxonomy" id="6339"/>
    <lineage>
        <taxon>Eukaryota</taxon>
        <taxon>Metazoa</taxon>
        <taxon>Ecdysozoa</taxon>
        <taxon>Nematoda</taxon>
        <taxon>Chromadorea</taxon>
        <taxon>Rhabditida</taxon>
        <taxon>Rhabditina</taxon>
        <taxon>Rhabditomorpha</taxon>
        <taxon>Strongyloidea</taxon>
        <taxon>Heligmosomidae</taxon>
        <taxon>Heligmosomoides</taxon>
    </lineage>
</organism>
<dbReference type="OrthoDB" id="5909159at2759"/>
<reference evidence="1 2" key="1">
    <citation type="submission" date="2018-11" db="EMBL/GenBank/DDBJ databases">
        <authorList>
            <consortium name="Pathogen Informatics"/>
        </authorList>
    </citation>
    <scope>NUCLEOTIDE SEQUENCE [LARGE SCALE GENOMIC DNA]</scope>
</reference>
<keyword evidence="2" id="KW-1185">Reference proteome</keyword>
<gene>
    <name evidence="1" type="ORF">HPBE_LOCUS20135</name>
</gene>
<proteinExistence type="predicted"/>
<name>A0A183GD41_HELPZ</name>
<dbReference type="AlphaFoldDB" id="A0A183GD41"/>
<reference evidence="3" key="2">
    <citation type="submission" date="2019-09" db="UniProtKB">
        <authorList>
            <consortium name="WormBaseParasite"/>
        </authorList>
    </citation>
    <scope>IDENTIFICATION</scope>
</reference>
<accession>A0A183GD41</accession>
<evidence type="ECO:0000313" key="1">
    <source>
        <dbReference type="EMBL" id="VDP18423.1"/>
    </source>
</evidence>
<evidence type="ECO:0000313" key="3">
    <source>
        <dbReference type="WBParaSite" id="HPBE_0002013601-mRNA-1"/>
    </source>
</evidence>